<dbReference type="PANTHER" id="PTHR11610">
    <property type="entry name" value="LIPASE"/>
    <property type="match status" value="1"/>
</dbReference>
<proteinExistence type="inferred from homology"/>
<gene>
    <name evidence="6" type="ORF">OKIOD_LOCUS9645</name>
</gene>
<dbReference type="Gene3D" id="3.40.50.1820">
    <property type="entry name" value="alpha/beta hydrolase"/>
    <property type="match status" value="1"/>
</dbReference>
<evidence type="ECO:0000256" key="4">
    <source>
        <dbReference type="RuleBase" id="RU004262"/>
    </source>
</evidence>
<comment type="similarity">
    <text evidence="2 4">Belongs to the AB hydrolase superfamily. Lipase family.</text>
</comment>
<keyword evidence="7" id="KW-1185">Reference proteome</keyword>
<name>A0ABN7SQH4_OIKDI</name>
<organism evidence="6 7">
    <name type="scientific">Oikopleura dioica</name>
    <name type="common">Tunicate</name>
    <dbReference type="NCBI Taxonomy" id="34765"/>
    <lineage>
        <taxon>Eukaryota</taxon>
        <taxon>Metazoa</taxon>
        <taxon>Chordata</taxon>
        <taxon>Tunicata</taxon>
        <taxon>Appendicularia</taxon>
        <taxon>Copelata</taxon>
        <taxon>Oikopleuridae</taxon>
        <taxon>Oikopleura</taxon>
    </lineage>
</organism>
<evidence type="ECO:0000259" key="5">
    <source>
        <dbReference type="Pfam" id="PF00151"/>
    </source>
</evidence>
<dbReference type="PANTHER" id="PTHR11610:SF173">
    <property type="entry name" value="LIPASE DOMAIN-CONTAINING PROTEIN-RELATED"/>
    <property type="match status" value="1"/>
</dbReference>
<dbReference type="InterPro" id="IPR000734">
    <property type="entry name" value="TAG_lipase"/>
</dbReference>
<dbReference type="InterPro" id="IPR029058">
    <property type="entry name" value="AB_hydrolase_fold"/>
</dbReference>
<sequence>MKLFSFLFFSGLRASLVPKNDTTEVCYEGLGCFDNEFPWDCLYAQRLPGDPATMMFSYRLYTEVDNYDELDYFNPSPNVDWTAKSKILLATHGWHDSGTTGWLRDTVMKATQLDDYHVVILDWEGEASSINYVESAQNARVVAAAGAVLLSDAFNNGILAENIHITGHSLGDNHWWRQNRPIHSLDAAGPLFDECSAEARVDESDADYVDFIHTDSGRLPALSMEEAVAYADFYVNDGRHQPGCPTPSLDTNCEHQRAVQIWVSSFDISCYACPCETFQNLENGLCSNNCRFNAIGFYSQKPAQKTTYFIETTDRKPFCVQ</sequence>
<feature type="domain" description="Lipase" evidence="5">
    <location>
        <begin position="24"/>
        <end position="318"/>
    </location>
</feature>
<evidence type="ECO:0000313" key="6">
    <source>
        <dbReference type="EMBL" id="CAG5103670.1"/>
    </source>
</evidence>
<comment type="subcellular location">
    <subcellularLocation>
        <location evidence="1">Secreted</location>
    </subcellularLocation>
</comment>
<keyword evidence="3" id="KW-0964">Secreted</keyword>
<dbReference type="Pfam" id="PF00151">
    <property type="entry name" value="Lipase"/>
    <property type="match status" value="1"/>
</dbReference>
<dbReference type="SUPFAM" id="SSF53474">
    <property type="entry name" value="alpha/beta-Hydrolases"/>
    <property type="match status" value="1"/>
</dbReference>
<reference evidence="6 7" key="1">
    <citation type="submission" date="2021-04" db="EMBL/GenBank/DDBJ databases">
        <authorList>
            <person name="Bliznina A."/>
        </authorList>
    </citation>
    <scope>NUCLEOTIDE SEQUENCE [LARGE SCALE GENOMIC DNA]</scope>
</reference>
<dbReference type="InterPro" id="IPR013818">
    <property type="entry name" value="Lipase"/>
</dbReference>
<protein>
    <submittedName>
        <fullName evidence="6">Oidioi.mRNA.OKI2018_I69.chr1.g880.t1.cds</fullName>
    </submittedName>
</protein>
<evidence type="ECO:0000256" key="3">
    <source>
        <dbReference type="ARBA" id="ARBA00022525"/>
    </source>
</evidence>
<dbReference type="Proteomes" id="UP001158576">
    <property type="component" value="Chromosome 1"/>
</dbReference>
<evidence type="ECO:0000256" key="1">
    <source>
        <dbReference type="ARBA" id="ARBA00004613"/>
    </source>
</evidence>
<dbReference type="EMBL" id="OU015566">
    <property type="protein sequence ID" value="CAG5103670.1"/>
    <property type="molecule type" value="Genomic_DNA"/>
</dbReference>
<evidence type="ECO:0000313" key="7">
    <source>
        <dbReference type="Proteomes" id="UP001158576"/>
    </source>
</evidence>
<accession>A0ABN7SQH4</accession>
<evidence type="ECO:0000256" key="2">
    <source>
        <dbReference type="ARBA" id="ARBA00010701"/>
    </source>
</evidence>